<dbReference type="PANTHER" id="PTHR43464:SF19">
    <property type="entry name" value="UBIQUINONE BIOSYNTHESIS O-METHYLTRANSFERASE, MITOCHONDRIAL"/>
    <property type="match status" value="1"/>
</dbReference>
<dbReference type="OrthoDB" id="9805171at2"/>
<dbReference type="InterPro" id="IPR041698">
    <property type="entry name" value="Methyltransf_25"/>
</dbReference>
<protein>
    <submittedName>
        <fullName evidence="5">Methyltransferase type 11</fullName>
    </submittedName>
</protein>
<proteinExistence type="predicted"/>
<dbReference type="AlphaFoldDB" id="A0A031FS75"/>
<evidence type="ECO:0000256" key="1">
    <source>
        <dbReference type="ARBA" id="ARBA00022603"/>
    </source>
</evidence>
<dbReference type="PANTHER" id="PTHR43464">
    <property type="entry name" value="METHYLTRANSFERASE"/>
    <property type="match status" value="1"/>
</dbReference>
<evidence type="ECO:0000313" key="6">
    <source>
        <dbReference type="Proteomes" id="UP000024001"/>
    </source>
</evidence>
<dbReference type="GO" id="GO:0008168">
    <property type="term" value="F:methyltransferase activity"/>
    <property type="evidence" value="ECO:0007669"/>
    <property type="project" value="UniProtKB-KW"/>
</dbReference>
<gene>
    <name evidence="5" type="ORF">BW34_01440</name>
</gene>
<evidence type="ECO:0000259" key="4">
    <source>
        <dbReference type="Pfam" id="PF13649"/>
    </source>
</evidence>
<dbReference type="GO" id="GO:0032259">
    <property type="term" value="P:methylation"/>
    <property type="evidence" value="ECO:0007669"/>
    <property type="project" value="UniProtKB-KW"/>
</dbReference>
<dbReference type="RefSeq" id="WP_036310801.1">
    <property type="nucleotide sequence ID" value="NZ_JFYO01000005.1"/>
</dbReference>
<keyword evidence="6" id="KW-1185">Reference proteome</keyword>
<organism evidence="5 6">
    <name type="scientific">Microbacterium oleivorans</name>
    <dbReference type="NCBI Taxonomy" id="273677"/>
    <lineage>
        <taxon>Bacteria</taxon>
        <taxon>Bacillati</taxon>
        <taxon>Actinomycetota</taxon>
        <taxon>Actinomycetes</taxon>
        <taxon>Micrococcales</taxon>
        <taxon>Microbacteriaceae</taxon>
        <taxon>Microbacterium</taxon>
    </lineage>
</organism>
<comment type="caution">
    <text evidence="5">The sequence shown here is derived from an EMBL/GenBank/DDBJ whole genome shotgun (WGS) entry which is preliminary data.</text>
</comment>
<evidence type="ECO:0000256" key="2">
    <source>
        <dbReference type="ARBA" id="ARBA00022679"/>
    </source>
</evidence>
<dbReference type="eggNOG" id="COG2226">
    <property type="taxonomic scope" value="Bacteria"/>
</dbReference>
<evidence type="ECO:0000256" key="3">
    <source>
        <dbReference type="ARBA" id="ARBA00022691"/>
    </source>
</evidence>
<sequence>MTRTTDAYSNRASEYVDLLGSVSAMHHADRHLIETWGAAASGRLIDAGCGPGHWTQHLAERGADIRGIDLVPEFIDHARATHPGVRFDVESIESIDEPDAALGGVLAWFSTIHHEPSGIAAPLVEFARVLRPGGSLLLGYFEAEETEAFDHAVLRAYRWRATDLQRELETAGFQVVEIHRRAERGQRPVGAIVCEHSTD</sequence>
<dbReference type="PATRIC" id="fig|273677.3.peg.1418"/>
<keyword evidence="1 5" id="KW-0489">Methyltransferase</keyword>
<dbReference type="Pfam" id="PF13649">
    <property type="entry name" value="Methyltransf_25"/>
    <property type="match status" value="1"/>
</dbReference>
<keyword evidence="3" id="KW-0949">S-adenosyl-L-methionine</keyword>
<keyword evidence="2 5" id="KW-0808">Transferase</keyword>
<dbReference type="Gene3D" id="3.40.50.150">
    <property type="entry name" value="Vaccinia Virus protein VP39"/>
    <property type="match status" value="1"/>
</dbReference>
<dbReference type="EMBL" id="JFYO01000005">
    <property type="protein sequence ID" value="EZP27453.1"/>
    <property type="molecule type" value="Genomic_DNA"/>
</dbReference>
<reference evidence="5 6" key="1">
    <citation type="submission" date="2014-03" db="EMBL/GenBank/DDBJ databases">
        <title>Draft Genome Sequences of 13 Willow Endophytes.</title>
        <authorList>
            <person name="Gan H.Y."/>
            <person name="Gan H.M."/>
            <person name="Savka M.A."/>
            <person name="Hudson A.O."/>
        </authorList>
    </citation>
    <scope>NUCLEOTIDE SEQUENCE [LARGE SCALE GENOMIC DNA]</scope>
    <source>
        <strain evidence="5 6">RIT293</strain>
    </source>
</reference>
<dbReference type="Proteomes" id="UP000024001">
    <property type="component" value="Unassembled WGS sequence"/>
</dbReference>
<dbReference type="InterPro" id="IPR029063">
    <property type="entry name" value="SAM-dependent_MTases_sf"/>
</dbReference>
<evidence type="ECO:0000313" key="5">
    <source>
        <dbReference type="EMBL" id="EZP27453.1"/>
    </source>
</evidence>
<dbReference type="SUPFAM" id="SSF53335">
    <property type="entry name" value="S-adenosyl-L-methionine-dependent methyltransferases"/>
    <property type="match status" value="1"/>
</dbReference>
<feature type="domain" description="Methyltransferase" evidence="4">
    <location>
        <begin position="45"/>
        <end position="134"/>
    </location>
</feature>
<dbReference type="CDD" id="cd02440">
    <property type="entry name" value="AdoMet_MTases"/>
    <property type="match status" value="1"/>
</dbReference>
<accession>A0A031FS75</accession>
<name>A0A031FS75_9MICO</name>